<feature type="binding site" evidence="12">
    <location>
        <position position="47"/>
    </location>
    <ligand>
        <name>substrate</name>
    </ligand>
</feature>
<feature type="binding site" evidence="12">
    <location>
        <position position="23"/>
    </location>
    <ligand>
        <name>FMN</name>
        <dbReference type="ChEBI" id="CHEBI:58210"/>
    </ligand>
</feature>
<dbReference type="InterPro" id="IPR005720">
    <property type="entry name" value="Dihydroorotate_DH_cat"/>
</dbReference>
<comment type="function">
    <text evidence="1">Catalyzes the conversion of dihydroorotate to orotate with NAD(+) as electron acceptor.</text>
</comment>
<comment type="catalytic activity">
    <reaction evidence="11">
        <text>(S)-dihydroorotate + NAD(+) = orotate + NADH + H(+)</text>
        <dbReference type="Rhea" id="RHEA:13513"/>
        <dbReference type="ChEBI" id="CHEBI:15378"/>
        <dbReference type="ChEBI" id="CHEBI:30839"/>
        <dbReference type="ChEBI" id="CHEBI:30864"/>
        <dbReference type="ChEBI" id="CHEBI:57540"/>
        <dbReference type="ChEBI" id="CHEBI:57945"/>
        <dbReference type="EC" id="1.3.1.14"/>
    </reaction>
</comment>
<dbReference type="EMBL" id="SLWV01000043">
    <property type="protein sequence ID" value="TCO68524.1"/>
    <property type="molecule type" value="Genomic_DNA"/>
</dbReference>
<keyword evidence="9 12" id="KW-0560">Oxidoreductase</keyword>
<dbReference type="Pfam" id="PF01180">
    <property type="entry name" value="DHO_dh"/>
    <property type="match status" value="1"/>
</dbReference>
<feature type="binding site" evidence="12">
    <location>
        <begin position="193"/>
        <end position="194"/>
    </location>
    <ligand>
        <name>substrate</name>
    </ligand>
</feature>
<evidence type="ECO:0000313" key="14">
    <source>
        <dbReference type="EMBL" id="TCO68524.1"/>
    </source>
</evidence>
<dbReference type="CDD" id="cd04740">
    <property type="entry name" value="DHOD_1B_like"/>
    <property type="match status" value="1"/>
</dbReference>
<feature type="binding site" evidence="12">
    <location>
        <position position="128"/>
    </location>
    <ligand>
        <name>FMN</name>
        <dbReference type="ChEBI" id="CHEBI:58210"/>
    </ligand>
</feature>
<feature type="binding site" evidence="12">
    <location>
        <begin position="71"/>
        <end position="75"/>
    </location>
    <ligand>
        <name>substrate</name>
    </ligand>
</feature>
<dbReference type="FunFam" id="3.20.20.70:FF:000027">
    <property type="entry name" value="Dihydropyrimidine dehydrogenase [NADP(+)]"/>
    <property type="match status" value="1"/>
</dbReference>
<accession>A0A4R2K7H3</accession>
<feature type="binding site" evidence="12">
    <location>
        <begin position="47"/>
        <end position="48"/>
    </location>
    <ligand>
        <name>FMN</name>
        <dbReference type="ChEBI" id="CHEBI:58210"/>
    </ligand>
</feature>
<dbReference type="PANTHER" id="PTHR48109">
    <property type="entry name" value="DIHYDROOROTATE DEHYDROGENASE (QUINONE), MITOCHONDRIAL-RELATED"/>
    <property type="match status" value="1"/>
</dbReference>
<keyword evidence="6 12" id="KW-0285">Flavoprotein</keyword>
<keyword evidence="8 12" id="KW-0665">Pyrimidine biosynthesis</keyword>
<evidence type="ECO:0000259" key="13">
    <source>
        <dbReference type="Pfam" id="PF01180"/>
    </source>
</evidence>
<evidence type="ECO:0000256" key="6">
    <source>
        <dbReference type="ARBA" id="ARBA00022630"/>
    </source>
</evidence>
<reference evidence="14 15" key="1">
    <citation type="submission" date="2019-03" db="EMBL/GenBank/DDBJ databases">
        <title>Genomic Encyclopedia of Type Strains, Phase IV (KMG-IV): sequencing the most valuable type-strain genomes for metagenomic binning, comparative biology and taxonomic classification.</title>
        <authorList>
            <person name="Goeker M."/>
        </authorList>
    </citation>
    <scope>NUCLEOTIDE SEQUENCE [LARGE SCALE GENOMIC DNA]</scope>
    <source>
        <strain evidence="14 15">DSM 102940</strain>
    </source>
</reference>
<protein>
    <recommendedName>
        <fullName evidence="12">Dihydroorotate dehydrogenase</fullName>
        <shortName evidence="12">DHOD</shortName>
        <shortName evidence="12">DHODase</shortName>
        <shortName evidence="12">DHOdehase</shortName>
        <ecNumber evidence="12">1.3.-.-</ecNumber>
    </recommendedName>
</protein>
<feature type="binding site" evidence="12">
    <location>
        <begin position="244"/>
        <end position="245"/>
    </location>
    <ligand>
        <name>FMN</name>
        <dbReference type="ChEBI" id="CHEBI:58210"/>
    </ligand>
</feature>
<feature type="binding site" evidence="12">
    <location>
        <begin position="266"/>
        <end position="267"/>
    </location>
    <ligand>
        <name>FMN</name>
        <dbReference type="ChEBI" id="CHEBI:58210"/>
    </ligand>
</feature>
<dbReference type="PIRSF" id="PIRSF000164">
    <property type="entry name" value="DHO_oxidase"/>
    <property type="match status" value="1"/>
</dbReference>
<dbReference type="PANTHER" id="PTHR48109:SF1">
    <property type="entry name" value="DIHYDROOROTATE DEHYDROGENASE (FUMARATE)"/>
    <property type="match status" value="1"/>
</dbReference>
<comment type="pathway">
    <text evidence="3">Pyrimidine metabolism; UMP biosynthesis via de novo pathway; orotate from (S)-dihydroorotate (NAD(+) route): step 1/1.</text>
</comment>
<comment type="cofactor">
    <cofactor evidence="12">
        <name>FMN</name>
        <dbReference type="ChEBI" id="CHEBI:58210"/>
    </cofactor>
    <text evidence="12">Binds 1 FMN per subunit.</text>
</comment>
<dbReference type="Proteomes" id="UP000294919">
    <property type="component" value="Unassembled WGS sequence"/>
</dbReference>
<keyword evidence="5 12" id="KW-0963">Cytoplasm</keyword>
<dbReference type="RefSeq" id="WP_132248184.1">
    <property type="nucleotide sequence ID" value="NZ_SLWV01000043.1"/>
</dbReference>
<dbReference type="InterPro" id="IPR001295">
    <property type="entry name" value="Dihydroorotate_DH_CS"/>
</dbReference>
<evidence type="ECO:0000256" key="8">
    <source>
        <dbReference type="ARBA" id="ARBA00022975"/>
    </source>
</evidence>
<comment type="subcellular location">
    <subcellularLocation>
        <location evidence="2 12">Cytoplasm</location>
    </subcellularLocation>
</comment>
<dbReference type="NCBIfam" id="TIGR01037">
    <property type="entry name" value="pyrD_sub1_fam"/>
    <property type="match status" value="1"/>
</dbReference>
<gene>
    <name evidence="12" type="primary">pyrD</name>
    <name evidence="14" type="ORF">EV214_14316</name>
</gene>
<feature type="binding site" evidence="12">
    <location>
        <position position="101"/>
    </location>
    <ligand>
        <name>FMN</name>
        <dbReference type="ChEBI" id="CHEBI:58210"/>
    </ligand>
</feature>
<evidence type="ECO:0000313" key="15">
    <source>
        <dbReference type="Proteomes" id="UP000294919"/>
    </source>
</evidence>
<dbReference type="AlphaFoldDB" id="A0A4R2K7H3"/>
<evidence type="ECO:0000256" key="1">
    <source>
        <dbReference type="ARBA" id="ARBA00003616"/>
    </source>
</evidence>
<proteinExistence type="inferred from homology"/>
<dbReference type="InterPro" id="IPR033888">
    <property type="entry name" value="DHOD_1B"/>
</dbReference>
<evidence type="ECO:0000256" key="9">
    <source>
        <dbReference type="ARBA" id="ARBA00023002"/>
    </source>
</evidence>
<dbReference type="PROSITE" id="PS00912">
    <property type="entry name" value="DHODEHASE_2"/>
    <property type="match status" value="1"/>
</dbReference>
<feature type="binding site" evidence="12">
    <location>
        <position position="192"/>
    </location>
    <ligand>
        <name>FMN</name>
        <dbReference type="ChEBI" id="CHEBI:58210"/>
    </ligand>
</feature>
<dbReference type="HAMAP" id="MF_00224">
    <property type="entry name" value="DHO_dh_type1"/>
    <property type="match status" value="1"/>
</dbReference>
<comment type="catalytic activity">
    <reaction evidence="12">
        <text>(S)-dihydroorotate + A = orotate + AH2</text>
        <dbReference type="Rhea" id="RHEA:18073"/>
        <dbReference type="ChEBI" id="CHEBI:13193"/>
        <dbReference type="ChEBI" id="CHEBI:17499"/>
        <dbReference type="ChEBI" id="CHEBI:30839"/>
        <dbReference type="ChEBI" id="CHEBI:30864"/>
    </reaction>
</comment>
<dbReference type="EC" id="1.3.-.-" evidence="12"/>
<dbReference type="InterPro" id="IPR012135">
    <property type="entry name" value="Dihydroorotate_DH_1_2"/>
</dbReference>
<evidence type="ECO:0000256" key="5">
    <source>
        <dbReference type="ARBA" id="ARBA00022490"/>
    </source>
</evidence>
<feature type="binding site" evidence="12">
    <location>
        <position position="128"/>
    </location>
    <ligand>
        <name>substrate</name>
    </ligand>
</feature>
<dbReference type="GO" id="GO:0044205">
    <property type="term" value="P:'de novo' UMP biosynthetic process"/>
    <property type="evidence" value="ECO:0007669"/>
    <property type="project" value="UniProtKB-UniRule"/>
</dbReference>
<dbReference type="NCBIfam" id="NF005574">
    <property type="entry name" value="PRK07259.1"/>
    <property type="match status" value="1"/>
</dbReference>
<dbReference type="InterPro" id="IPR013785">
    <property type="entry name" value="Aldolase_TIM"/>
</dbReference>
<keyword evidence="7 12" id="KW-0288">FMN</keyword>
<dbReference type="GO" id="GO:0005737">
    <property type="term" value="C:cytoplasm"/>
    <property type="evidence" value="ECO:0007669"/>
    <property type="project" value="UniProtKB-SubCell"/>
</dbReference>
<evidence type="ECO:0000256" key="10">
    <source>
        <dbReference type="ARBA" id="ARBA00023027"/>
    </source>
</evidence>
<evidence type="ECO:0000256" key="4">
    <source>
        <dbReference type="ARBA" id="ARBA00008008"/>
    </source>
</evidence>
<evidence type="ECO:0000256" key="12">
    <source>
        <dbReference type="HAMAP-Rule" id="MF_00224"/>
    </source>
</evidence>
<sequence>MTKIDMCVDLNGFKMKNPVTVASGTFGFGREYAEYVDLNQIGAISVKGLTLEERQGNPTPRVVETPMGMINSVGLQNPGVEYFIKHELPYLSQFDTKIIANINGNTIEEYCKMAEILSKTSVDALELNISCPNVKSGGVAFGINPDMVYKVTKSVRENCGKYLIVKLSPNVSDIKEIGIAAENGGADCISLINTLIGMGIDIETQKPILARGSGGLSGPAVKPVAVRMVYEVTKVVNIPVIGMGGIMDYADAVEFFLAGADAISVGTANFINPKVTMDILKGIEGYMERKGYTCVKEFVGKLDF</sequence>
<evidence type="ECO:0000256" key="2">
    <source>
        <dbReference type="ARBA" id="ARBA00004496"/>
    </source>
</evidence>
<dbReference type="GO" id="GO:0006207">
    <property type="term" value="P:'de novo' pyrimidine nucleobase biosynthetic process"/>
    <property type="evidence" value="ECO:0007669"/>
    <property type="project" value="InterPro"/>
</dbReference>
<dbReference type="SUPFAM" id="SSF51395">
    <property type="entry name" value="FMN-linked oxidoreductases"/>
    <property type="match status" value="1"/>
</dbReference>
<evidence type="ECO:0000256" key="11">
    <source>
        <dbReference type="ARBA" id="ARBA00048996"/>
    </source>
</evidence>
<evidence type="ECO:0000256" key="7">
    <source>
        <dbReference type="ARBA" id="ARBA00022643"/>
    </source>
</evidence>
<dbReference type="InterPro" id="IPR050074">
    <property type="entry name" value="DHO_dehydrogenase"/>
</dbReference>
<dbReference type="OrthoDB" id="9794954at2"/>
<feature type="binding site" evidence="12">
    <location>
        <position position="218"/>
    </location>
    <ligand>
        <name>FMN</name>
        <dbReference type="ChEBI" id="CHEBI:58210"/>
    </ligand>
</feature>
<evidence type="ECO:0000256" key="3">
    <source>
        <dbReference type="ARBA" id="ARBA00004715"/>
    </source>
</evidence>
<dbReference type="InterPro" id="IPR049622">
    <property type="entry name" value="Dihydroorotate_DH_I"/>
</dbReference>
<feature type="binding site" evidence="12">
    <location>
        <position position="166"/>
    </location>
    <ligand>
        <name>FMN</name>
        <dbReference type="ChEBI" id="CHEBI:58210"/>
    </ligand>
</feature>
<feature type="active site" description="Nucleophile" evidence="12">
    <location>
        <position position="131"/>
    </location>
</feature>
<dbReference type="UniPathway" id="UPA00070"/>
<keyword evidence="10" id="KW-0520">NAD</keyword>
<dbReference type="InterPro" id="IPR024920">
    <property type="entry name" value="Dihydroorotate_DH_1"/>
</dbReference>
<dbReference type="PROSITE" id="PS00911">
    <property type="entry name" value="DHODEHASE_1"/>
    <property type="match status" value="1"/>
</dbReference>
<dbReference type="Gene3D" id="3.20.20.70">
    <property type="entry name" value="Aldolase class I"/>
    <property type="match status" value="1"/>
</dbReference>
<comment type="similarity">
    <text evidence="4 12">Belongs to the dihydroorotate dehydrogenase family. Type 1 subfamily.</text>
</comment>
<organism evidence="14 15">
    <name type="scientific">Marinisporobacter balticus</name>
    <dbReference type="NCBI Taxonomy" id="2018667"/>
    <lineage>
        <taxon>Bacteria</taxon>
        <taxon>Bacillati</taxon>
        <taxon>Bacillota</taxon>
        <taxon>Clostridia</taxon>
        <taxon>Peptostreptococcales</taxon>
        <taxon>Thermotaleaceae</taxon>
        <taxon>Marinisporobacter</taxon>
    </lineage>
</organism>
<keyword evidence="15" id="KW-1185">Reference proteome</keyword>
<name>A0A4R2K7H3_9FIRM</name>
<comment type="caution">
    <text evidence="14">The sequence shown here is derived from an EMBL/GenBank/DDBJ whole genome shotgun (WGS) entry which is preliminary data.</text>
</comment>
<feature type="domain" description="Dihydroorotate dehydrogenase catalytic" evidence="13">
    <location>
        <begin position="7"/>
        <end position="286"/>
    </location>
</feature>
<dbReference type="GO" id="GO:0004589">
    <property type="term" value="F:dihydroorotate dehydrogenase (NAD+) activity"/>
    <property type="evidence" value="ECO:0007669"/>
    <property type="project" value="UniProtKB-EC"/>
</dbReference>